<comment type="similarity">
    <text evidence="1">Belongs to the eukaryotic ribosomal protein eS19 family.</text>
</comment>
<dbReference type="GO" id="GO:0022627">
    <property type="term" value="C:cytosolic small ribosomal subunit"/>
    <property type="evidence" value="ECO:0007669"/>
    <property type="project" value="TreeGrafter"/>
</dbReference>
<evidence type="ECO:0000256" key="2">
    <source>
        <dbReference type="ARBA" id="ARBA00022980"/>
    </source>
</evidence>
<dbReference type="AlphaFoldDB" id="A0A2L2Z8N8"/>
<reference evidence="4" key="1">
    <citation type="journal article" date="2016" name="Mol. Ecol. Resour.">
        <title>Evaluation of the impact of RNA preservation methods of spiders for de novo transcriptome assembly.</title>
        <authorList>
            <person name="Kono N."/>
            <person name="Nakamura H."/>
            <person name="Ito Y."/>
            <person name="Tomita M."/>
            <person name="Arakawa K."/>
        </authorList>
    </citation>
    <scope>NUCLEOTIDE SEQUENCE</scope>
    <source>
        <tissue evidence="4">Whole body</tissue>
    </source>
</reference>
<dbReference type="GO" id="GO:0003723">
    <property type="term" value="F:RNA binding"/>
    <property type="evidence" value="ECO:0007669"/>
    <property type="project" value="TreeGrafter"/>
</dbReference>
<keyword evidence="3" id="KW-0687">Ribonucleoprotein</keyword>
<evidence type="ECO:0000313" key="4">
    <source>
        <dbReference type="EMBL" id="LAA16756.1"/>
    </source>
</evidence>
<dbReference type="GO" id="GO:0000028">
    <property type="term" value="P:ribosomal small subunit assembly"/>
    <property type="evidence" value="ECO:0007669"/>
    <property type="project" value="TreeGrafter"/>
</dbReference>
<sequence length="80" mass="8912">MPSTSVNDVNLHDFVKALSAHFKMSGKLKVPEFVDVVKTGMHTELAPYDEDWLYTRCASVARHLFIRSPACVGALTKIYG</sequence>
<dbReference type="Gene3D" id="1.10.10.10">
    <property type="entry name" value="Winged helix-like DNA-binding domain superfamily/Winged helix DNA-binding domain"/>
    <property type="match status" value="1"/>
</dbReference>
<accession>A0A2L2Z8N8</accession>
<organism evidence="4">
    <name type="scientific">Parasteatoda tepidariorum</name>
    <name type="common">Common house spider</name>
    <name type="synonym">Achaearanea tepidariorum</name>
    <dbReference type="NCBI Taxonomy" id="114398"/>
    <lineage>
        <taxon>Eukaryota</taxon>
        <taxon>Metazoa</taxon>
        <taxon>Ecdysozoa</taxon>
        <taxon>Arthropoda</taxon>
        <taxon>Chelicerata</taxon>
        <taxon>Arachnida</taxon>
        <taxon>Araneae</taxon>
        <taxon>Araneomorphae</taxon>
        <taxon>Entelegynae</taxon>
        <taxon>Araneoidea</taxon>
        <taxon>Theridiidae</taxon>
        <taxon>Parasteatoda</taxon>
    </lineage>
</organism>
<dbReference type="GO" id="GO:0003735">
    <property type="term" value="F:structural constituent of ribosome"/>
    <property type="evidence" value="ECO:0007669"/>
    <property type="project" value="InterPro"/>
</dbReference>
<dbReference type="OrthoDB" id="428974at2759"/>
<keyword evidence="2 4" id="KW-0689">Ribosomal protein</keyword>
<proteinExistence type="evidence at transcript level"/>
<dbReference type="GO" id="GO:0006412">
    <property type="term" value="P:translation"/>
    <property type="evidence" value="ECO:0007669"/>
    <property type="project" value="InterPro"/>
</dbReference>
<dbReference type="PANTHER" id="PTHR11710:SF0">
    <property type="entry name" value="40S RIBOSOMAL PROTEIN S19"/>
    <property type="match status" value="1"/>
</dbReference>
<evidence type="ECO:0000256" key="1">
    <source>
        <dbReference type="ARBA" id="ARBA00010014"/>
    </source>
</evidence>
<dbReference type="InterPro" id="IPR036390">
    <property type="entry name" value="WH_DNA-bd_sf"/>
</dbReference>
<evidence type="ECO:0000256" key="3">
    <source>
        <dbReference type="ARBA" id="ARBA00023274"/>
    </source>
</evidence>
<dbReference type="Pfam" id="PF01090">
    <property type="entry name" value="Ribosomal_S19e"/>
    <property type="match status" value="1"/>
</dbReference>
<dbReference type="PANTHER" id="PTHR11710">
    <property type="entry name" value="40S RIBOSOMAL PROTEIN S19"/>
    <property type="match status" value="1"/>
</dbReference>
<dbReference type="InterPro" id="IPR001266">
    <property type="entry name" value="Ribosomal_eS19"/>
</dbReference>
<dbReference type="SUPFAM" id="SSF46785">
    <property type="entry name" value="Winged helix' DNA-binding domain"/>
    <property type="match status" value="1"/>
</dbReference>
<name>A0A2L2Z8N8_PARTP</name>
<protein>
    <submittedName>
        <fullName evidence="4">Ribosomal protein S19</fullName>
    </submittedName>
</protein>
<dbReference type="InterPro" id="IPR036388">
    <property type="entry name" value="WH-like_DNA-bd_sf"/>
</dbReference>
<dbReference type="EMBL" id="IAAA01120268">
    <property type="protein sequence ID" value="LAA16756.1"/>
    <property type="molecule type" value="mRNA"/>
</dbReference>
<dbReference type="SMART" id="SM01413">
    <property type="entry name" value="Ribosomal_S19e"/>
    <property type="match status" value="1"/>
</dbReference>